<dbReference type="EMBL" id="BSBO01000001">
    <property type="protein sequence ID" value="GLG02895.1"/>
    <property type="molecule type" value="Genomic_DNA"/>
</dbReference>
<dbReference type="PANTHER" id="PTHR46847">
    <property type="entry name" value="D-ALLOSE-BINDING PERIPLASMIC PROTEIN-RELATED"/>
    <property type="match status" value="1"/>
</dbReference>
<evidence type="ECO:0000256" key="3">
    <source>
        <dbReference type="ARBA" id="ARBA00022729"/>
    </source>
</evidence>
<protein>
    <submittedName>
        <fullName evidence="6">Ribose ABC transporter substrate-binding protein</fullName>
    </submittedName>
</protein>
<keyword evidence="7" id="KW-1185">Reference proteome</keyword>
<accession>A0A9W6C5B5</accession>
<evidence type="ECO:0000256" key="1">
    <source>
        <dbReference type="ARBA" id="ARBA00004196"/>
    </source>
</evidence>
<name>A0A9W6C5B5_9FIRM</name>
<feature type="domain" description="Periplasmic binding protein" evidence="5">
    <location>
        <begin position="54"/>
        <end position="306"/>
    </location>
</feature>
<dbReference type="InterPro" id="IPR028082">
    <property type="entry name" value="Peripla_BP_I"/>
</dbReference>
<organism evidence="6 7">
    <name type="scientific">Sellimonas catena</name>
    <dbReference type="NCBI Taxonomy" id="2994035"/>
    <lineage>
        <taxon>Bacteria</taxon>
        <taxon>Bacillati</taxon>
        <taxon>Bacillota</taxon>
        <taxon>Clostridia</taxon>
        <taxon>Lachnospirales</taxon>
        <taxon>Lachnospiraceae</taxon>
        <taxon>Sellimonas</taxon>
    </lineage>
</organism>
<evidence type="ECO:0000313" key="6">
    <source>
        <dbReference type="EMBL" id="GLG02895.1"/>
    </source>
</evidence>
<evidence type="ECO:0000256" key="4">
    <source>
        <dbReference type="SAM" id="SignalP"/>
    </source>
</evidence>
<reference evidence="6 7" key="1">
    <citation type="journal article" date="2023" name="Int. J. Syst. Evol. Microbiol.">
        <title>Sellimonas catena sp. nov., isolated from human faeces.</title>
        <authorList>
            <person name="Hisatomi A."/>
            <person name="Ohkuma M."/>
            <person name="Sakamoto M."/>
        </authorList>
    </citation>
    <scope>NUCLEOTIDE SEQUENCE [LARGE SCALE GENOMIC DNA]</scope>
    <source>
        <strain evidence="6 7">12EGH17</strain>
    </source>
</reference>
<evidence type="ECO:0000259" key="5">
    <source>
        <dbReference type="Pfam" id="PF13407"/>
    </source>
</evidence>
<comment type="caution">
    <text evidence="6">The sequence shown here is derived from an EMBL/GenBank/DDBJ whole genome shotgun (WGS) entry which is preliminary data.</text>
</comment>
<dbReference type="RefSeq" id="WP_281872007.1">
    <property type="nucleotide sequence ID" value="NZ_BSBO01000001.1"/>
</dbReference>
<keyword evidence="3 4" id="KW-0732">Signal</keyword>
<dbReference type="InterPro" id="IPR025997">
    <property type="entry name" value="SBP_2_dom"/>
</dbReference>
<comment type="subcellular location">
    <subcellularLocation>
        <location evidence="1">Cell envelope</location>
    </subcellularLocation>
</comment>
<dbReference type="PROSITE" id="PS51257">
    <property type="entry name" value="PROKAR_LIPOPROTEIN"/>
    <property type="match status" value="1"/>
</dbReference>
<dbReference type="SUPFAM" id="SSF53822">
    <property type="entry name" value="Periplasmic binding protein-like I"/>
    <property type="match status" value="1"/>
</dbReference>
<dbReference type="Pfam" id="PF13407">
    <property type="entry name" value="Peripla_BP_4"/>
    <property type="match status" value="1"/>
</dbReference>
<gene>
    <name evidence="6" type="primary">rbsB_1</name>
    <name evidence="6" type="ORF">Selli1_00690</name>
</gene>
<dbReference type="GO" id="GO:0030246">
    <property type="term" value="F:carbohydrate binding"/>
    <property type="evidence" value="ECO:0007669"/>
    <property type="project" value="UniProtKB-ARBA"/>
</dbReference>
<feature type="signal peptide" evidence="4">
    <location>
        <begin position="1"/>
        <end position="23"/>
    </location>
</feature>
<feature type="chain" id="PRO_5040871502" evidence="4">
    <location>
        <begin position="24"/>
        <end position="333"/>
    </location>
</feature>
<sequence>MKFKRWAAGIVALLLVFSLGLVACAKPAGGTPEDNPVPAEEEEEEVETESYKLGFSCINMDNPYYDTLEASIREAVEEAGSTLISKDPKGDSTTQIQQIREMISDGIEAIFLCPVDWEKIQPAVTELKESDIKIINLDTQVQNREDVDAYIGSDNTSAGVICGEKLIEAAPDGGQVVILECITQNSIIDRINGFEETIAGEGFEVVARAETYGEREEAKKQMASILQEQEHITAVMCGNDQIALGALDAIEEAGRTDMMIYSVDGSPELKQELAKDDSLVAGIAAQSPINIGKSAVTVAFQIMNGERYEEETLEEVLYIDRSNVEMYGVDGWQ</sequence>
<dbReference type="Gene3D" id="3.40.50.2300">
    <property type="match status" value="2"/>
</dbReference>
<dbReference type="GO" id="GO:0030313">
    <property type="term" value="C:cell envelope"/>
    <property type="evidence" value="ECO:0007669"/>
    <property type="project" value="UniProtKB-SubCell"/>
</dbReference>
<evidence type="ECO:0000313" key="7">
    <source>
        <dbReference type="Proteomes" id="UP001145145"/>
    </source>
</evidence>
<evidence type="ECO:0000256" key="2">
    <source>
        <dbReference type="ARBA" id="ARBA00007639"/>
    </source>
</evidence>
<proteinExistence type="inferred from homology"/>
<dbReference type="AlphaFoldDB" id="A0A9W6C5B5"/>
<dbReference type="Proteomes" id="UP001145145">
    <property type="component" value="Unassembled WGS sequence"/>
</dbReference>
<comment type="similarity">
    <text evidence="2">Belongs to the bacterial solute-binding protein 2 family.</text>
</comment>
<dbReference type="PANTHER" id="PTHR46847:SF1">
    <property type="entry name" value="D-ALLOSE-BINDING PERIPLASMIC PROTEIN-RELATED"/>
    <property type="match status" value="1"/>
</dbReference>